<dbReference type="Proteomes" id="UP000663828">
    <property type="component" value="Unassembled WGS sequence"/>
</dbReference>
<evidence type="ECO:0000313" key="1">
    <source>
        <dbReference type="EMBL" id="CAF1691359.1"/>
    </source>
</evidence>
<name>A0A816HT98_ADIRI</name>
<protein>
    <recommendedName>
        <fullName evidence="3">SAM domain-containing protein</fullName>
    </recommendedName>
</protein>
<keyword evidence="2" id="KW-1185">Reference proteome</keyword>
<evidence type="ECO:0008006" key="3">
    <source>
        <dbReference type="Google" id="ProtNLM"/>
    </source>
</evidence>
<dbReference type="SUPFAM" id="SSF47769">
    <property type="entry name" value="SAM/Pointed domain"/>
    <property type="match status" value="1"/>
</dbReference>
<feature type="non-terminal residue" evidence="1">
    <location>
        <position position="102"/>
    </location>
</feature>
<reference evidence="1" key="1">
    <citation type="submission" date="2021-02" db="EMBL/GenBank/DDBJ databases">
        <authorList>
            <person name="Nowell W R."/>
        </authorList>
    </citation>
    <scope>NUCLEOTIDE SEQUENCE</scope>
</reference>
<dbReference type="InterPro" id="IPR013761">
    <property type="entry name" value="SAM/pointed_sf"/>
</dbReference>
<gene>
    <name evidence="1" type="ORF">XAT740_LOCUS64155</name>
</gene>
<dbReference type="AlphaFoldDB" id="A0A816HT98"/>
<sequence length="102" mass="11704">MLEDELKPACQTTESATPVLSIEKVETKQVVTTEYANKQINQWTSEDVVSWCHTHHLSAFRQLLEHYDGASLLRLYHISKTNDEKDTFRLLQDDSQRLAGNG</sequence>
<dbReference type="EMBL" id="CAJNOR010021496">
    <property type="protein sequence ID" value="CAF1691359.1"/>
    <property type="molecule type" value="Genomic_DNA"/>
</dbReference>
<organism evidence="1 2">
    <name type="scientific">Adineta ricciae</name>
    <name type="common">Rotifer</name>
    <dbReference type="NCBI Taxonomy" id="249248"/>
    <lineage>
        <taxon>Eukaryota</taxon>
        <taxon>Metazoa</taxon>
        <taxon>Spiralia</taxon>
        <taxon>Gnathifera</taxon>
        <taxon>Rotifera</taxon>
        <taxon>Eurotatoria</taxon>
        <taxon>Bdelloidea</taxon>
        <taxon>Adinetida</taxon>
        <taxon>Adinetidae</taxon>
        <taxon>Adineta</taxon>
    </lineage>
</organism>
<evidence type="ECO:0000313" key="2">
    <source>
        <dbReference type="Proteomes" id="UP000663828"/>
    </source>
</evidence>
<dbReference type="Gene3D" id="1.10.150.50">
    <property type="entry name" value="Transcription Factor, Ets-1"/>
    <property type="match status" value="1"/>
</dbReference>
<proteinExistence type="predicted"/>
<accession>A0A816HT98</accession>
<comment type="caution">
    <text evidence="1">The sequence shown here is derived from an EMBL/GenBank/DDBJ whole genome shotgun (WGS) entry which is preliminary data.</text>
</comment>